<keyword evidence="11" id="KW-1185">Reference proteome</keyword>
<keyword evidence="6" id="KW-0653">Protein transport</keyword>
<sequence>DLEERKNKVSTSQVDTIKKRLSSNRAKLHQNRGIPGLEAENERLEEFLQADEKELSTQQDRHIFIQYCMWSEMTYVHKQQAFISALYQNYVKDAIHFSKSSANNWKKLEAPTLEMPTDVHLFG</sequence>
<evidence type="ECO:0000256" key="5">
    <source>
        <dbReference type="ARBA" id="ARBA00022490"/>
    </source>
</evidence>
<keyword evidence="5" id="KW-0963">Cytoplasm</keyword>
<gene>
    <name evidence="10" type="primary">MVP1_2</name>
    <name evidence="10" type="ORF">CU098_007462</name>
</gene>
<evidence type="ECO:0000256" key="4">
    <source>
        <dbReference type="ARBA" id="ARBA00022448"/>
    </source>
</evidence>
<dbReference type="GO" id="GO:0042147">
    <property type="term" value="P:retrograde transport, endosome to Golgi"/>
    <property type="evidence" value="ECO:0007669"/>
    <property type="project" value="InterPro"/>
</dbReference>
<dbReference type="GO" id="GO:0005768">
    <property type="term" value="C:endosome"/>
    <property type="evidence" value="ECO:0007669"/>
    <property type="project" value="TreeGrafter"/>
</dbReference>
<dbReference type="GO" id="GO:0006623">
    <property type="term" value="P:protein targeting to vacuole"/>
    <property type="evidence" value="ECO:0007669"/>
    <property type="project" value="TreeGrafter"/>
</dbReference>
<feature type="non-terminal residue" evidence="10">
    <location>
        <position position="1"/>
    </location>
</feature>
<evidence type="ECO:0000313" key="10">
    <source>
        <dbReference type="EMBL" id="RCH82650.1"/>
    </source>
</evidence>
<organism evidence="10 11">
    <name type="scientific">Rhizopus stolonifer</name>
    <name type="common">Rhizopus nigricans</name>
    <dbReference type="NCBI Taxonomy" id="4846"/>
    <lineage>
        <taxon>Eukaryota</taxon>
        <taxon>Fungi</taxon>
        <taxon>Fungi incertae sedis</taxon>
        <taxon>Mucoromycota</taxon>
        <taxon>Mucoromycotina</taxon>
        <taxon>Mucoromycetes</taxon>
        <taxon>Mucorales</taxon>
        <taxon>Mucorineae</taxon>
        <taxon>Rhizopodaceae</taxon>
        <taxon>Rhizopus</taxon>
    </lineage>
</organism>
<comment type="subcellular location">
    <subcellularLocation>
        <location evidence="2">Cytoplasm</location>
    </subcellularLocation>
    <subcellularLocation>
        <location evidence="1">Membrane</location>
        <topology evidence="1">Peripheral membrane protein</topology>
    </subcellularLocation>
</comment>
<dbReference type="PANTHER" id="PTHR47554">
    <property type="entry name" value="SORTING NEXIN MVP1"/>
    <property type="match status" value="1"/>
</dbReference>
<dbReference type="PANTHER" id="PTHR47554:SF1">
    <property type="entry name" value="SORTING NEXIN MVP1"/>
    <property type="match status" value="1"/>
</dbReference>
<evidence type="ECO:0000256" key="6">
    <source>
        <dbReference type="ARBA" id="ARBA00022927"/>
    </source>
</evidence>
<dbReference type="InterPro" id="IPR045734">
    <property type="entry name" value="Snx8_BAR_dom"/>
</dbReference>
<evidence type="ECO:0000256" key="3">
    <source>
        <dbReference type="ARBA" id="ARBA00010883"/>
    </source>
</evidence>
<feature type="domain" description="Sorting nexin 8/Mvp1 BAR" evidence="9">
    <location>
        <begin position="1"/>
        <end position="117"/>
    </location>
</feature>
<dbReference type="InterPro" id="IPR028662">
    <property type="entry name" value="SNX8/Mvp1"/>
</dbReference>
<name>A0A367IY84_RHIST</name>
<comment type="caution">
    <text evidence="10">The sequence shown here is derived from an EMBL/GenBank/DDBJ whole genome shotgun (WGS) entry which is preliminary data.</text>
</comment>
<accession>A0A367IY84</accession>
<keyword evidence="4" id="KW-0813">Transport</keyword>
<comment type="similarity">
    <text evidence="3">Belongs to the sorting nexin family.</text>
</comment>
<dbReference type="GO" id="GO:0032266">
    <property type="term" value="F:phosphatidylinositol-3-phosphate binding"/>
    <property type="evidence" value="ECO:0007669"/>
    <property type="project" value="TreeGrafter"/>
</dbReference>
<feature type="coiled-coil region" evidence="8">
    <location>
        <begin position="34"/>
        <end position="61"/>
    </location>
</feature>
<dbReference type="EMBL" id="PJQM01005026">
    <property type="protein sequence ID" value="RCH82650.1"/>
    <property type="molecule type" value="Genomic_DNA"/>
</dbReference>
<dbReference type="STRING" id="4846.A0A367IY84"/>
<dbReference type="GO" id="GO:0016020">
    <property type="term" value="C:membrane"/>
    <property type="evidence" value="ECO:0007669"/>
    <property type="project" value="UniProtKB-SubCell"/>
</dbReference>
<keyword evidence="7" id="KW-0472">Membrane</keyword>
<evidence type="ECO:0000256" key="7">
    <source>
        <dbReference type="ARBA" id="ARBA00023136"/>
    </source>
</evidence>
<dbReference type="GO" id="GO:0005829">
    <property type="term" value="C:cytosol"/>
    <property type="evidence" value="ECO:0007669"/>
    <property type="project" value="GOC"/>
</dbReference>
<dbReference type="OrthoDB" id="10064318at2759"/>
<evidence type="ECO:0000259" key="9">
    <source>
        <dbReference type="Pfam" id="PF19566"/>
    </source>
</evidence>
<dbReference type="AlphaFoldDB" id="A0A367IY84"/>
<protein>
    <submittedName>
        <fullName evidence="10">Sorting nexin mvp1</fullName>
    </submittedName>
</protein>
<evidence type="ECO:0000256" key="8">
    <source>
        <dbReference type="SAM" id="Coils"/>
    </source>
</evidence>
<evidence type="ECO:0000256" key="1">
    <source>
        <dbReference type="ARBA" id="ARBA00004170"/>
    </source>
</evidence>
<evidence type="ECO:0000256" key="2">
    <source>
        <dbReference type="ARBA" id="ARBA00004496"/>
    </source>
</evidence>
<evidence type="ECO:0000313" key="11">
    <source>
        <dbReference type="Proteomes" id="UP000253551"/>
    </source>
</evidence>
<dbReference type="Proteomes" id="UP000253551">
    <property type="component" value="Unassembled WGS sequence"/>
</dbReference>
<keyword evidence="8" id="KW-0175">Coiled coil</keyword>
<dbReference type="Pfam" id="PF19566">
    <property type="entry name" value="Snx8_BAR_dom"/>
    <property type="match status" value="1"/>
</dbReference>
<proteinExistence type="inferred from homology"/>
<reference evidence="10 11" key="1">
    <citation type="journal article" date="2018" name="G3 (Bethesda)">
        <title>Phylogenetic and Phylogenomic Definition of Rhizopus Species.</title>
        <authorList>
            <person name="Gryganskyi A.P."/>
            <person name="Golan J."/>
            <person name="Dolatabadi S."/>
            <person name="Mondo S."/>
            <person name="Robb S."/>
            <person name="Idnurm A."/>
            <person name="Muszewska A."/>
            <person name="Steczkiewicz K."/>
            <person name="Masonjones S."/>
            <person name="Liao H.L."/>
            <person name="Gajdeczka M.T."/>
            <person name="Anike F."/>
            <person name="Vuek A."/>
            <person name="Anishchenko I.M."/>
            <person name="Voigt K."/>
            <person name="de Hoog G.S."/>
            <person name="Smith M.E."/>
            <person name="Heitman J."/>
            <person name="Vilgalys R."/>
            <person name="Stajich J.E."/>
        </authorList>
    </citation>
    <scope>NUCLEOTIDE SEQUENCE [LARGE SCALE GENOMIC DNA]</scope>
    <source>
        <strain evidence="10 11">LSU 92-RS-03</strain>
    </source>
</reference>